<protein>
    <submittedName>
        <fullName evidence="5">Histidine kinase-like ATPase</fullName>
    </submittedName>
</protein>
<evidence type="ECO:0000259" key="4">
    <source>
        <dbReference type="PROSITE" id="PS50132"/>
    </source>
</evidence>
<organism evidence="5 6">
    <name type="scientific">Aureococcus anophagefferens</name>
    <name type="common">Harmful bloom alga</name>
    <dbReference type="NCBI Taxonomy" id="44056"/>
    <lineage>
        <taxon>Eukaryota</taxon>
        <taxon>Sar</taxon>
        <taxon>Stramenopiles</taxon>
        <taxon>Ochrophyta</taxon>
        <taxon>Pelagophyceae</taxon>
        <taxon>Pelagomonadales</taxon>
        <taxon>Pelagomonadaceae</taxon>
        <taxon>Aureococcus</taxon>
    </lineage>
</organism>
<evidence type="ECO:0000256" key="1">
    <source>
        <dbReference type="ARBA" id="ARBA00022630"/>
    </source>
</evidence>
<name>A0ABR1G6Z8_AURAN</name>
<accession>A0ABR1G6Z8</accession>
<dbReference type="Pfam" id="PF13426">
    <property type="entry name" value="PAS_9"/>
    <property type="match status" value="2"/>
</dbReference>
<dbReference type="PROSITE" id="PS50132">
    <property type="entry name" value="RGS"/>
    <property type="match status" value="1"/>
</dbReference>
<dbReference type="InterPro" id="IPR044926">
    <property type="entry name" value="RGS_subdomain_2"/>
</dbReference>
<evidence type="ECO:0000256" key="3">
    <source>
        <dbReference type="ARBA" id="ARBA00022991"/>
    </source>
</evidence>
<evidence type="ECO:0000313" key="6">
    <source>
        <dbReference type="Proteomes" id="UP001363151"/>
    </source>
</evidence>
<keyword evidence="2" id="KW-0288">FMN</keyword>
<feature type="domain" description="RGS" evidence="4">
    <location>
        <begin position="447"/>
        <end position="559"/>
    </location>
</feature>
<gene>
    <name evidence="5" type="ORF">SO694_00043056</name>
</gene>
<dbReference type="Proteomes" id="UP001363151">
    <property type="component" value="Unassembled WGS sequence"/>
</dbReference>
<dbReference type="EMBL" id="JBBJCI010000084">
    <property type="protein sequence ID" value="KAK7248928.1"/>
    <property type="molecule type" value="Genomic_DNA"/>
</dbReference>
<dbReference type="Gene3D" id="1.10.167.10">
    <property type="entry name" value="Regulator of G-protein Signalling 4, domain 2"/>
    <property type="match status" value="1"/>
</dbReference>
<dbReference type="SUPFAM" id="SSF48097">
    <property type="entry name" value="Regulator of G-protein signaling, RGS"/>
    <property type="match status" value="1"/>
</dbReference>
<evidence type="ECO:0000313" key="5">
    <source>
        <dbReference type="EMBL" id="KAK7248928.1"/>
    </source>
</evidence>
<evidence type="ECO:0000256" key="2">
    <source>
        <dbReference type="ARBA" id="ARBA00022643"/>
    </source>
</evidence>
<dbReference type="SUPFAM" id="SSF55785">
    <property type="entry name" value="PYP-like sensor domain (PAS domain)"/>
    <property type="match status" value="2"/>
</dbReference>
<dbReference type="InterPro" id="IPR036305">
    <property type="entry name" value="RGS_sf"/>
</dbReference>
<keyword evidence="1" id="KW-0285">Flavoprotein</keyword>
<dbReference type="InterPro" id="IPR000014">
    <property type="entry name" value="PAS"/>
</dbReference>
<dbReference type="PANTHER" id="PTHR47429:SF2">
    <property type="entry name" value="PROTEIN TWIN LOV 1"/>
    <property type="match status" value="1"/>
</dbReference>
<dbReference type="PANTHER" id="PTHR47429">
    <property type="entry name" value="PROTEIN TWIN LOV 1"/>
    <property type="match status" value="1"/>
</dbReference>
<dbReference type="InterPro" id="IPR016137">
    <property type="entry name" value="RGS"/>
</dbReference>
<comment type="caution">
    <text evidence="5">The sequence shown here is derived from an EMBL/GenBank/DDBJ whole genome shotgun (WGS) entry which is preliminary data.</text>
</comment>
<reference evidence="5 6" key="1">
    <citation type="submission" date="2024-03" db="EMBL/GenBank/DDBJ databases">
        <title>Aureococcus anophagefferens CCMP1851 and Kratosvirus quantuckense: Draft genome of a second virus-susceptible host strain in the model system.</title>
        <authorList>
            <person name="Chase E."/>
            <person name="Truchon A.R."/>
            <person name="Schepens W."/>
            <person name="Wilhelm S.W."/>
        </authorList>
    </citation>
    <scope>NUCLEOTIDE SEQUENCE [LARGE SCALE GENOMIC DNA]</scope>
    <source>
        <strain evidence="5 6">CCMP1851</strain>
    </source>
</reference>
<keyword evidence="3" id="KW-0157">Chromophore</keyword>
<dbReference type="InterPro" id="IPR035965">
    <property type="entry name" value="PAS-like_dom_sf"/>
</dbReference>
<dbReference type="Gene3D" id="3.30.450.20">
    <property type="entry name" value="PAS domain"/>
    <property type="match status" value="2"/>
</dbReference>
<dbReference type="Pfam" id="PF00615">
    <property type="entry name" value="RGS"/>
    <property type="match status" value="1"/>
</dbReference>
<proteinExistence type="predicted"/>
<keyword evidence="6" id="KW-1185">Reference proteome</keyword>
<sequence>MKKSGGKSATDAALADNLEKMGSMAPQDADEWLSSFISFAETWPACIVVSDMTIPGAPMGPDTEPESIQVIQETLCKGEDCHVLLTNYRKSGDKFKNLLSMRPVYDADDVYRYTIGVQFEVEKDNSPAKLQQLNKLLQMLPKKLNLRSAKVARDRGLLAARTDGGANDALTAPTEVETHVQFAREAADVLRDDLESKASKKQLRKLHLRMRHNPIFYCTRTEIVIGDIDETAWEPIRKEVAWGLDVSTKFLAADLLPRVLRSETGRSIVEHGVGVVVSDMRVPGIPLVAINEPGFRNQTGYGPEQIGKKCTFLQGPETEQYLIDEIEIGRALRECKGLAVKLTNVKKDGSAFQCYLALHPVFGANGEYLYQVGAQVDMTGRPSDVCAQLKTLELLLQLLPSSILCRSEADMQRGVMALSASGDTSALALPSPPRSARSTRMSRCWPRAAFKSFLASEYNEQALDFYLEAQKLVKLAPNQQASEAQRLLDTYMGAAPPKKGSRGIGQQDRTKAASTLWDGAKKGSVKSKTDAYVAVQKEAQNTFKMLVVDSFPRFVQSSYAKSLGASLAGPDLAKVRDADEWLAPSRRSPRPGPRASS</sequence>